<evidence type="ECO:0000256" key="1">
    <source>
        <dbReference type="SAM" id="MobiDB-lite"/>
    </source>
</evidence>
<feature type="region of interest" description="Disordered" evidence="1">
    <location>
        <begin position="1"/>
        <end position="72"/>
    </location>
</feature>
<organism evidence="3 4">
    <name type="scientific">Glaciihabitans arcticus</name>
    <dbReference type="NCBI Taxonomy" id="2668039"/>
    <lineage>
        <taxon>Bacteria</taxon>
        <taxon>Bacillati</taxon>
        <taxon>Actinomycetota</taxon>
        <taxon>Actinomycetes</taxon>
        <taxon>Micrococcales</taxon>
        <taxon>Microbacteriaceae</taxon>
        <taxon>Glaciihabitans</taxon>
    </lineage>
</organism>
<accession>A0A4Q9GRD4</accession>
<dbReference type="InterPro" id="IPR000182">
    <property type="entry name" value="GNAT_dom"/>
</dbReference>
<dbReference type="Proteomes" id="UP000294194">
    <property type="component" value="Unassembled WGS sequence"/>
</dbReference>
<dbReference type="Pfam" id="PF13302">
    <property type="entry name" value="Acetyltransf_3"/>
    <property type="match status" value="1"/>
</dbReference>
<name>A0A4Q9GRD4_9MICO</name>
<dbReference type="EMBL" id="SISG01000001">
    <property type="protein sequence ID" value="TBN56624.1"/>
    <property type="molecule type" value="Genomic_DNA"/>
</dbReference>
<feature type="compositionally biased region" description="Basic residues" evidence="1">
    <location>
        <begin position="58"/>
        <end position="70"/>
    </location>
</feature>
<sequence>MALAGERRGDRRPSGCGAQACRPPLEQADRPAGAVGRGGSQTARGVRAGRLPACIPRHPARRDRHARRRPQLQARVRGGGRVISAEPFDTPIVTDRLELRLLASSDVPAFHSYYSRPDVCRYLLFEPRDLDTITEKVAAHAAHVSLREDGDYLDLAVVRRSDDRLVGDVILKLAHSDQLTGEIGWGFHPEFQGNGYATEAATAMLRHAFGTLGFRRIVAELDPHNAASAALCRRLGMRQEAHLVDNLFSKGEWVDTVVFALLAREFSTGLA</sequence>
<protein>
    <submittedName>
        <fullName evidence="3">N-acetyltransferase</fullName>
    </submittedName>
</protein>
<feature type="compositionally biased region" description="Basic and acidic residues" evidence="1">
    <location>
        <begin position="1"/>
        <end position="13"/>
    </location>
</feature>
<dbReference type="AlphaFoldDB" id="A0A4Q9GRD4"/>
<reference evidence="4" key="1">
    <citation type="submission" date="2019-02" db="EMBL/GenBank/DDBJ databases">
        <title>Glaciihabitans arcticus sp. nov., a psychrotolerant bacterium isolated from polar soil.</title>
        <authorList>
            <person name="Dahal R.H."/>
        </authorList>
    </citation>
    <scope>NUCLEOTIDE SEQUENCE [LARGE SCALE GENOMIC DNA]</scope>
    <source>
        <strain evidence="4">RP-3-7</strain>
    </source>
</reference>
<dbReference type="CDD" id="cd04301">
    <property type="entry name" value="NAT_SF"/>
    <property type="match status" value="1"/>
</dbReference>
<evidence type="ECO:0000313" key="3">
    <source>
        <dbReference type="EMBL" id="TBN56624.1"/>
    </source>
</evidence>
<dbReference type="SUPFAM" id="SSF55729">
    <property type="entry name" value="Acyl-CoA N-acyltransferases (Nat)"/>
    <property type="match status" value="1"/>
</dbReference>
<keyword evidence="4" id="KW-1185">Reference proteome</keyword>
<dbReference type="InterPro" id="IPR016181">
    <property type="entry name" value="Acyl_CoA_acyltransferase"/>
</dbReference>
<feature type="domain" description="N-acetyltransferase" evidence="2">
    <location>
        <begin position="97"/>
        <end position="264"/>
    </location>
</feature>
<evidence type="ECO:0000259" key="2">
    <source>
        <dbReference type="PROSITE" id="PS51186"/>
    </source>
</evidence>
<comment type="caution">
    <text evidence="3">The sequence shown here is derived from an EMBL/GenBank/DDBJ whole genome shotgun (WGS) entry which is preliminary data.</text>
</comment>
<dbReference type="PROSITE" id="PS51186">
    <property type="entry name" value="GNAT"/>
    <property type="match status" value="1"/>
</dbReference>
<dbReference type="GO" id="GO:0016747">
    <property type="term" value="F:acyltransferase activity, transferring groups other than amino-acyl groups"/>
    <property type="evidence" value="ECO:0007669"/>
    <property type="project" value="InterPro"/>
</dbReference>
<dbReference type="PANTHER" id="PTHR43792">
    <property type="entry name" value="GNAT FAMILY, PUTATIVE (AFU_ORTHOLOGUE AFUA_3G00765)-RELATED-RELATED"/>
    <property type="match status" value="1"/>
</dbReference>
<proteinExistence type="predicted"/>
<gene>
    <name evidence="3" type="ORF">EYE40_03990</name>
</gene>
<dbReference type="PANTHER" id="PTHR43792:SF1">
    <property type="entry name" value="N-ACETYLTRANSFERASE DOMAIN-CONTAINING PROTEIN"/>
    <property type="match status" value="1"/>
</dbReference>
<keyword evidence="3" id="KW-0808">Transferase</keyword>
<dbReference type="InterPro" id="IPR051531">
    <property type="entry name" value="N-acetyltransferase"/>
</dbReference>
<dbReference type="Gene3D" id="3.40.630.30">
    <property type="match status" value="1"/>
</dbReference>
<evidence type="ECO:0000313" key="4">
    <source>
        <dbReference type="Proteomes" id="UP000294194"/>
    </source>
</evidence>